<feature type="domain" description="AAA+ ATPase" evidence="3">
    <location>
        <begin position="24"/>
        <end position="149"/>
    </location>
</feature>
<evidence type="ECO:0000256" key="1">
    <source>
        <dbReference type="ARBA" id="ARBA00022741"/>
    </source>
</evidence>
<dbReference type="Proteomes" id="UP000001357">
    <property type="component" value="Unassembled WGS sequence"/>
</dbReference>
<dbReference type="InterPro" id="IPR003593">
    <property type="entry name" value="AAA+_ATPase"/>
</dbReference>
<dbReference type="SUPFAM" id="SSF52540">
    <property type="entry name" value="P-loop containing nucleoside triphosphate hydrolases"/>
    <property type="match status" value="2"/>
</dbReference>
<dbReference type="PANTHER" id="PTHR23077">
    <property type="entry name" value="AAA-FAMILY ATPASE"/>
    <property type="match status" value="1"/>
</dbReference>
<dbReference type="PANTHER" id="PTHR23077:SF27">
    <property type="entry name" value="ATPASE FAMILY GENE 2 PROTEIN HOMOLOG A"/>
    <property type="match status" value="1"/>
</dbReference>
<gene>
    <name evidence="4" type="ORF">MONBRDRAFT_24861</name>
</gene>
<dbReference type="GO" id="GO:0005524">
    <property type="term" value="F:ATP binding"/>
    <property type="evidence" value="ECO:0007669"/>
    <property type="project" value="UniProtKB-KW"/>
</dbReference>
<dbReference type="STRING" id="81824.A9UXY9"/>
<dbReference type="InterPro" id="IPR003959">
    <property type="entry name" value="ATPase_AAA_core"/>
</dbReference>
<keyword evidence="5" id="KW-1185">Reference proteome</keyword>
<protein>
    <recommendedName>
        <fullName evidence="3">AAA+ ATPase domain-containing protein</fullName>
    </recommendedName>
</protein>
<dbReference type="Gene3D" id="3.40.50.300">
    <property type="entry name" value="P-loop containing nucleotide triphosphate hydrolases"/>
    <property type="match status" value="1"/>
</dbReference>
<proteinExistence type="predicted"/>
<name>A9UXY9_MONBE</name>
<dbReference type="AlphaFoldDB" id="A9UXY9"/>
<sequence>MAAAAVEGERWQSPLARLLQALPLGQGLLVVANVAGGKTTAVRALLRSRPDLPATLWLDLKEQHRTADNLLLTIEEALKTADDPPRTLVLDDLDYTVSTVEEQARLAALLLRLPPGWICLATATRPARIAKPLLEVPCLQRCIQAPPLTFVDRASFFQAALHNISIAQQLAQHSPGFNLLDLTRLLGTYHLAATLHPEAAKMPEASPGQAGVDLVALASSKLRSITVGSAKLIHHRRPWQTIRGYDALHQRCSEVARMLATQAETPPSGLLLSGPSGSGKTALAECLATASGLPCLSVNAVELLSPYLGETEGNIRRCFAAAAAAQPCILFLDNVDVVGHSRGGATSEATSGVEARALSQMLNEMDGIEGRSQVFYLGTTRQAPADLDSALLRPGRFEVCEVITRPGPDDVQSIIRATLGPTITLAEAVLPELLRVLQSAPDLTAGHVAACCWELQQELHRHSSQAEKEQANKTTPAHEITLPVLSPVLQRWQRFHSPLAQADFFPRD</sequence>
<dbReference type="GO" id="GO:0016887">
    <property type="term" value="F:ATP hydrolysis activity"/>
    <property type="evidence" value="ECO:0007669"/>
    <property type="project" value="InterPro"/>
</dbReference>
<dbReference type="eggNOG" id="KOG0730">
    <property type="taxonomic scope" value="Eukaryota"/>
</dbReference>
<dbReference type="InterPro" id="IPR027417">
    <property type="entry name" value="P-loop_NTPase"/>
</dbReference>
<keyword evidence="2" id="KW-0067">ATP-binding</keyword>
<evidence type="ECO:0000313" key="4">
    <source>
        <dbReference type="EMBL" id="EDQ89928.1"/>
    </source>
</evidence>
<dbReference type="OMA" id="WVANERM"/>
<keyword evidence="1" id="KW-0547">Nucleotide-binding</keyword>
<dbReference type="RefSeq" id="XP_001745350.1">
    <property type="nucleotide sequence ID" value="XM_001745298.1"/>
</dbReference>
<dbReference type="GeneID" id="5890688"/>
<dbReference type="InterPro" id="IPR050168">
    <property type="entry name" value="AAA_ATPase_domain"/>
</dbReference>
<evidence type="ECO:0000313" key="5">
    <source>
        <dbReference type="Proteomes" id="UP000001357"/>
    </source>
</evidence>
<dbReference type="InParanoid" id="A9UXY9"/>
<feature type="domain" description="AAA+ ATPase" evidence="3">
    <location>
        <begin position="266"/>
        <end position="407"/>
    </location>
</feature>
<dbReference type="EMBL" id="CH991549">
    <property type="protein sequence ID" value="EDQ89928.1"/>
    <property type="molecule type" value="Genomic_DNA"/>
</dbReference>
<dbReference type="SMART" id="SM00382">
    <property type="entry name" value="AAA"/>
    <property type="match status" value="2"/>
</dbReference>
<evidence type="ECO:0000256" key="2">
    <source>
        <dbReference type="ARBA" id="ARBA00022840"/>
    </source>
</evidence>
<reference evidence="4 5" key="1">
    <citation type="journal article" date="2008" name="Nature">
        <title>The genome of the choanoflagellate Monosiga brevicollis and the origin of metazoans.</title>
        <authorList>
            <consortium name="JGI Sequencing"/>
            <person name="King N."/>
            <person name="Westbrook M.J."/>
            <person name="Young S.L."/>
            <person name="Kuo A."/>
            <person name="Abedin M."/>
            <person name="Chapman J."/>
            <person name="Fairclough S."/>
            <person name="Hellsten U."/>
            <person name="Isogai Y."/>
            <person name="Letunic I."/>
            <person name="Marr M."/>
            <person name="Pincus D."/>
            <person name="Putnam N."/>
            <person name="Rokas A."/>
            <person name="Wright K.J."/>
            <person name="Zuzow R."/>
            <person name="Dirks W."/>
            <person name="Good M."/>
            <person name="Goodstein D."/>
            <person name="Lemons D."/>
            <person name="Li W."/>
            <person name="Lyons J.B."/>
            <person name="Morris A."/>
            <person name="Nichols S."/>
            <person name="Richter D.J."/>
            <person name="Salamov A."/>
            <person name="Bork P."/>
            <person name="Lim W.A."/>
            <person name="Manning G."/>
            <person name="Miller W.T."/>
            <person name="McGinnis W."/>
            <person name="Shapiro H."/>
            <person name="Tjian R."/>
            <person name="Grigoriev I.V."/>
            <person name="Rokhsar D."/>
        </authorList>
    </citation>
    <scope>NUCLEOTIDE SEQUENCE [LARGE SCALE GENOMIC DNA]</scope>
    <source>
        <strain evidence="5">MX1 / ATCC 50154</strain>
    </source>
</reference>
<organism evidence="4 5">
    <name type="scientific">Monosiga brevicollis</name>
    <name type="common">Choanoflagellate</name>
    <dbReference type="NCBI Taxonomy" id="81824"/>
    <lineage>
        <taxon>Eukaryota</taxon>
        <taxon>Choanoflagellata</taxon>
        <taxon>Craspedida</taxon>
        <taxon>Salpingoecidae</taxon>
        <taxon>Monosiga</taxon>
    </lineage>
</organism>
<dbReference type="Pfam" id="PF00004">
    <property type="entry name" value="AAA"/>
    <property type="match status" value="1"/>
</dbReference>
<dbReference type="KEGG" id="mbr:MONBRDRAFT_24861"/>
<accession>A9UXY9</accession>
<evidence type="ECO:0000259" key="3">
    <source>
        <dbReference type="SMART" id="SM00382"/>
    </source>
</evidence>